<dbReference type="Gene3D" id="3.20.20.210">
    <property type="match status" value="1"/>
</dbReference>
<organism evidence="1">
    <name type="scientific">marine sediment metagenome</name>
    <dbReference type="NCBI Taxonomy" id="412755"/>
    <lineage>
        <taxon>unclassified sequences</taxon>
        <taxon>metagenomes</taxon>
        <taxon>ecological metagenomes</taxon>
    </lineage>
</organism>
<gene>
    <name evidence="1" type="ORF">S03H2_32051</name>
</gene>
<dbReference type="EMBL" id="BARU01019465">
    <property type="protein sequence ID" value="GAH53022.1"/>
    <property type="molecule type" value="Genomic_DNA"/>
</dbReference>
<accession>X1G716</accession>
<reference evidence="1" key="1">
    <citation type="journal article" date="2014" name="Front. Microbiol.">
        <title>High frequency of phylogenetically diverse reductive dehalogenase-homologous genes in deep subseafloor sedimentary metagenomes.</title>
        <authorList>
            <person name="Kawai M."/>
            <person name="Futagami T."/>
            <person name="Toyoda A."/>
            <person name="Takaki Y."/>
            <person name="Nishi S."/>
            <person name="Hori S."/>
            <person name="Arai W."/>
            <person name="Tsubouchi T."/>
            <person name="Morono Y."/>
            <person name="Uchiyama I."/>
            <person name="Ito T."/>
            <person name="Fujiyama A."/>
            <person name="Inagaki F."/>
            <person name="Takami H."/>
        </authorList>
    </citation>
    <scope>NUCLEOTIDE SEQUENCE</scope>
    <source>
        <strain evidence="1">Expedition CK06-06</strain>
    </source>
</reference>
<name>X1G716_9ZZZZ</name>
<dbReference type="AlphaFoldDB" id="X1G716"/>
<feature type="non-terminal residue" evidence="1">
    <location>
        <position position="1"/>
    </location>
</feature>
<protein>
    <recommendedName>
        <fullName evidence="2">Uroporphyrinogen decarboxylase (URO-D) domain-containing protein</fullName>
    </recommendedName>
</protein>
<dbReference type="SUPFAM" id="SSF51726">
    <property type="entry name" value="UROD/MetE-like"/>
    <property type="match status" value="1"/>
</dbReference>
<evidence type="ECO:0000313" key="1">
    <source>
        <dbReference type="EMBL" id="GAH53022.1"/>
    </source>
</evidence>
<sequence length="164" mass="18247">PIAWCGDNIDGVLVNPKLFQKYFMPEYEKQAKVLHEHGKLMAVHMDGRVDVLKDLIAKTPIDIVEALTLPPMGDLPIGEALSLWKDKVIWAGFPASVHILGLEAVKKHALNFLREVGSGDRLAVETCTENLVSNENLLMLTSILEKADLPLTKEKIDRIERSLA</sequence>
<dbReference type="InterPro" id="IPR038071">
    <property type="entry name" value="UROD/MetE-like_sf"/>
</dbReference>
<evidence type="ECO:0008006" key="2">
    <source>
        <dbReference type="Google" id="ProtNLM"/>
    </source>
</evidence>
<proteinExistence type="predicted"/>
<comment type="caution">
    <text evidence="1">The sequence shown here is derived from an EMBL/GenBank/DDBJ whole genome shotgun (WGS) entry which is preliminary data.</text>
</comment>